<dbReference type="RefSeq" id="WP_014455208.1">
    <property type="nucleotide sequence ID" value="NC_017098.1"/>
</dbReference>
<accession>H9UI76</accession>
<dbReference type="PANTHER" id="PTHR47618:SF1">
    <property type="entry name" value="BIFUNCTIONAL OLIGORIBONUCLEASE AND PAP PHOSPHATASE NRNA"/>
    <property type="match status" value="1"/>
</dbReference>
<dbReference type="PATRIC" id="fig|889378.3.peg.1139"/>
<dbReference type="eggNOG" id="COG0618">
    <property type="taxonomic scope" value="Bacteria"/>
</dbReference>
<dbReference type="STRING" id="889378.Spiaf_1135"/>
<evidence type="ECO:0000259" key="1">
    <source>
        <dbReference type="Pfam" id="PF01368"/>
    </source>
</evidence>
<dbReference type="InterPro" id="IPR003156">
    <property type="entry name" value="DHHA1_dom"/>
</dbReference>
<sequence length="332" mass="36808">MQSLVIPDELRRFFRSHRAFFILSHLEPDGDCVGSALALRSFLRRTGKVAETYNVGPFDRTEIRPYRDEFQPAIPADMLREYPDAAVVVVDSSSFDRIGEELQNQVRQLPIAVIDHHAAGHPFGSVRMIDPSIPATSLMVQRIIEDAAGEVTPDEAKLLFLGLITDTGFFRFLEAGSGEVFSAAGRLVTKGASPRKTFRSVSHGRSLQSRKHLGRLLERAESYMDGRFFVSHAPLSDEQEFGVNQRDSDSLYSLLLSIEGCEAIAFLREIEPGITVGSLRSAEHIDVSRIALQFGGGGHPRAAGFKLDQPIPEVKQQVVELLRAACTDHHRD</sequence>
<dbReference type="Gene3D" id="3.10.310.30">
    <property type="match status" value="1"/>
</dbReference>
<name>H9UI76_SPIAZ</name>
<feature type="domain" description="DHHA1" evidence="2">
    <location>
        <begin position="240"/>
        <end position="326"/>
    </location>
</feature>
<dbReference type="Proteomes" id="UP000007383">
    <property type="component" value="Chromosome"/>
</dbReference>
<dbReference type="OrthoDB" id="9803668at2"/>
<protein>
    <submittedName>
        <fullName evidence="3">Exopolyphosphatase-like enzyme</fullName>
    </submittedName>
</protein>
<dbReference type="KEGG" id="sfc:Spiaf_1135"/>
<dbReference type="InterPro" id="IPR051319">
    <property type="entry name" value="Oligoribo/pAp-PDE_c-di-AMP_PDE"/>
</dbReference>
<evidence type="ECO:0000259" key="2">
    <source>
        <dbReference type="Pfam" id="PF02272"/>
    </source>
</evidence>
<dbReference type="Gene3D" id="3.90.1640.10">
    <property type="entry name" value="inorganic pyrophosphatase (n-terminal core)"/>
    <property type="match status" value="1"/>
</dbReference>
<keyword evidence="4" id="KW-1185">Reference proteome</keyword>
<dbReference type="HOGENOM" id="CLU_039720_0_0_12"/>
<gene>
    <name evidence="3" type="ordered locus">Spiaf_1135</name>
</gene>
<dbReference type="Pfam" id="PF01368">
    <property type="entry name" value="DHH"/>
    <property type="match status" value="1"/>
</dbReference>
<evidence type="ECO:0000313" key="4">
    <source>
        <dbReference type="Proteomes" id="UP000007383"/>
    </source>
</evidence>
<organism evidence="3 4">
    <name type="scientific">Spirochaeta africana (strain ATCC 700263 / DSM 8902 / Z-7692)</name>
    <dbReference type="NCBI Taxonomy" id="889378"/>
    <lineage>
        <taxon>Bacteria</taxon>
        <taxon>Pseudomonadati</taxon>
        <taxon>Spirochaetota</taxon>
        <taxon>Spirochaetia</taxon>
        <taxon>Spirochaetales</taxon>
        <taxon>Spirochaetaceae</taxon>
        <taxon>Spirochaeta</taxon>
    </lineage>
</organism>
<reference evidence="4" key="1">
    <citation type="journal article" date="2013" name="Stand. Genomic Sci.">
        <title>Complete genome sequence of the halophilic bacterium Spirochaeta africana type strain (Z-7692(T)) from the alkaline Lake Magadi in the East African Rift.</title>
        <authorList>
            <person name="Liolos K."/>
            <person name="Abt B."/>
            <person name="Scheuner C."/>
            <person name="Teshima H."/>
            <person name="Held B."/>
            <person name="Lapidus A."/>
            <person name="Nolan M."/>
            <person name="Lucas S."/>
            <person name="Deshpande S."/>
            <person name="Cheng J.F."/>
            <person name="Tapia R."/>
            <person name="Goodwin L.A."/>
            <person name="Pitluck S."/>
            <person name="Pagani I."/>
            <person name="Ivanova N."/>
            <person name="Mavromatis K."/>
            <person name="Mikhailova N."/>
            <person name="Huntemann M."/>
            <person name="Pati A."/>
            <person name="Chen A."/>
            <person name="Palaniappan K."/>
            <person name="Land M."/>
            <person name="Rohde M."/>
            <person name="Tindall B.J."/>
            <person name="Detter J.C."/>
            <person name="Goker M."/>
            <person name="Bristow J."/>
            <person name="Eisen J.A."/>
            <person name="Markowitz V."/>
            <person name="Hugenholtz P."/>
            <person name="Woyke T."/>
            <person name="Klenk H.P."/>
            <person name="Kyrpides N.C."/>
        </authorList>
    </citation>
    <scope>NUCLEOTIDE SEQUENCE</scope>
    <source>
        <strain evidence="4">ATCC 700263 / DSM 8902 / Z-7692</strain>
    </source>
</reference>
<dbReference type="Pfam" id="PF02272">
    <property type="entry name" value="DHHA1"/>
    <property type="match status" value="1"/>
</dbReference>
<dbReference type="AlphaFoldDB" id="H9UI76"/>
<feature type="domain" description="DDH" evidence="1">
    <location>
        <begin position="20"/>
        <end position="162"/>
    </location>
</feature>
<dbReference type="InterPro" id="IPR038763">
    <property type="entry name" value="DHH_sf"/>
</dbReference>
<dbReference type="EMBL" id="CP003282">
    <property type="protein sequence ID" value="AFG37219.1"/>
    <property type="molecule type" value="Genomic_DNA"/>
</dbReference>
<proteinExistence type="predicted"/>
<dbReference type="InterPro" id="IPR001667">
    <property type="entry name" value="DDH_dom"/>
</dbReference>
<dbReference type="GO" id="GO:0003676">
    <property type="term" value="F:nucleic acid binding"/>
    <property type="evidence" value="ECO:0007669"/>
    <property type="project" value="InterPro"/>
</dbReference>
<dbReference type="PANTHER" id="PTHR47618">
    <property type="entry name" value="BIFUNCTIONAL OLIGORIBONUCLEASE AND PAP PHOSPHATASE NRNA"/>
    <property type="match status" value="1"/>
</dbReference>
<dbReference type="SUPFAM" id="SSF64182">
    <property type="entry name" value="DHH phosphoesterases"/>
    <property type="match status" value="1"/>
</dbReference>
<evidence type="ECO:0000313" key="3">
    <source>
        <dbReference type="EMBL" id="AFG37219.1"/>
    </source>
</evidence>